<reference evidence="3" key="1">
    <citation type="journal article" date="2012" name="Nat. Genet.">
        <title>Whole-genome sequence of Schistosoma haematobium.</title>
        <authorList>
            <person name="Young N.D."/>
            <person name="Jex A.R."/>
            <person name="Li B."/>
            <person name="Liu S."/>
            <person name="Yang L."/>
            <person name="Xiong Z."/>
            <person name="Li Y."/>
            <person name="Cantacessi C."/>
            <person name="Hall R.S."/>
            <person name="Xu X."/>
            <person name="Chen F."/>
            <person name="Wu X."/>
            <person name="Zerlotini A."/>
            <person name="Oliveira G."/>
            <person name="Hofmann A."/>
            <person name="Zhang G."/>
            <person name="Fang X."/>
            <person name="Kang Y."/>
            <person name="Campbell B.E."/>
            <person name="Loukas A."/>
            <person name="Ranganathan S."/>
            <person name="Rollinson D."/>
            <person name="Rinaldi G."/>
            <person name="Brindley P.J."/>
            <person name="Yang H."/>
            <person name="Wang J."/>
            <person name="Wang J."/>
            <person name="Gasser R.B."/>
        </authorList>
    </citation>
    <scope>NUCLEOTIDE SEQUENCE</scope>
</reference>
<evidence type="ECO:0000313" key="4">
    <source>
        <dbReference type="Proteomes" id="UP000471633"/>
    </source>
</evidence>
<dbReference type="EMBL" id="AMPZ03000001">
    <property type="protein sequence ID" value="KAH9595907.1"/>
    <property type="molecule type" value="Genomic_DNA"/>
</dbReference>
<dbReference type="InterPro" id="IPR050730">
    <property type="entry name" value="UBX_domain-protein"/>
</dbReference>
<comment type="caution">
    <text evidence="3">The sequence shown here is derived from an EMBL/GenBank/DDBJ whole genome shotgun (WGS) entry which is preliminary data.</text>
</comment>
<dbReference type="AlphaFoldDB" id="A0A922S6Q6"/>
<reference evidence="3" key="2">
    <citation type="journal article" date="2019" name="Gigascience">
        <title>High-quality Schistosoma haematobium genome achieved by single-molecule and long-range sequencing.</title>
        <authorList>
            <person name="Stroehlein A.J."/>
            <person name="Korhonen P.K."/>
            <person name="Chong T.M."/>
            <person name="Lim Y.L."/>
            <person name="Chan K.G."/>
            <person name="Webster B."/>
            <person name="Rollinson D."/>
            <person name="Brindley P.J."/>
            <person name="Gasser R.B."/>
            <person name="Young N.D."/>
        </authorList>
    </citation>
    <scope>NUCLEOTIDE SEQUENCE</scope>
</reference>
<dbReference type="Pfam" id="PF21021">
    <property type="entry name" value="FAF1"/>
    <property type="match status" value="1"/>
</dbReference>
<dbReference type="Gene3D" id="3.40.30.10">
    <property type="entry name" value="Glutaredoxin"/>
    <property type="match status" value="1"/>
</dbReference>
<dbReference type="GeneID" id="24594804"/>
<dbReference type="InterPro" id="IPR036249">
    <property type="entry name" value="Thioredoxin-like_sf"/>
</dbReference>
<reference evidence="3" key="3">
    <citation type="submission" date="2021-06" db="EMBL/GenBank/DDBJ databases">
        <title>Chromosome-level genome assembly for S. haematobium.</title>
        <authorList>
            <person name="Stroehlein A.J."/>
        </authorList>
    </citation>
    <scope>NUCLEOTIDE SEQUENCE</scope>
</reference>
<protein>
    <submittedName>
        <fullName evidence="3">FAS-associated factor 2, variant 2</fullName>
    </submittedName>
</protein>
<keyword evidence="1" id="KW-0175">Coiled coil</keyword>
<dbReference type="Pfam" id="PF00789">
    <property type="entry name" value="UBX"/>
    <property type="match status" value="1"/>
</dbReference>
<dbReference type="GO" id="GO:0005783">
    <property type="term" value="C:endoplasmic reticulum"/>
    <property type="evidence" value="ECO:0007669"/>
    <property type="project" value="TreeGrafter"/>
</dbReference>
<dbReference type="PANTHER" id="PTHR23322:SF1">
    <property type="entry name" value="FAS-ASSOCIATED FACTOR 2"/>
    <property type="match status" value="1"/>
</dbReference>
<evidence type="ECO:0000259" key="2">
    <source>
        <dbReference type="PROSITE" id="PS50033"/>
    </source>
</evidence>
<dbReference type="PROSITE" id="PS50033">
    <property type="entry name" value="UBX"/>
    <property type="match status" value="1"/>
</dbReference>
<keyword evidence="4" id="KW-1185">Reference proteome</keyword>
<dbReference type="InterPro" id="IPR049483">
    <property type="entry name" value="FAF1_2-like_UAS"/>
</dbReference>
<dbReference type="CTD" id="23197"/>
<name>A0A922S6Q6_SCHHA</name>
<dbReference type="SUPFAM" id="SSF52833">
    <property type="entry name" value="Thioredoxin-like"/>
    <property type="match status" value="1"/>
</dbReference>
<proteinExistence type="predicted"/>
<sequence length="538" mass="61475">MLTSLKIKQRVTCDFSKFCHYTSTEMSGNDNIDEAHALSESEAQDVQHLREIAGGIGYLDALKLLEESSWNLERAVHKLMGFEDSGLRQRGAASRISSVPQVELIPPNQRILRSRNSTHSWWWSTALFLFEPIRLGCSLLFGIVKFFTSFLWSDPRNQVTDPVGDVRNFIQHFKETYGSVNTSFDVDGNSNPTESSTSDSFPPFFEGTYADAVQEAKQSLRFLIVYLHGDSHEDTHRFCKDILQSEDVLRFLRNSNELLFWGCNIESPEGYRVSRTLREHTYPFIGVIGLTNIPISESGVYSGSSTRMALLGRIEGVLEPSELVDQLNSILNEHQTAIITARLDRSEREMNAQLRREQDLAYEASLAEDRAKVAAREAQQRSAALVAEQLAKDAKRKEDLKKAHINRKRIWQSRLPPPPKFEEGSTVQLSFKMPRGSRVSRVFNLNDSIKLLYYFVLSQDDSPTEFEVQSNFPKRIIPCQPFEESDVEDYIDTPDNKMDCDEPEVITDWSRKCQNDPPSFFDIDLTRPEMLFVLNKDA</sequence>
<dbReference type="GO" id="GO:0036503">
    <property type="term" value="P:ERAD pathway"/>
    <property type="evidence" value="ECO:0007669"/>
    <property type="project" value="TreeGrafter"/>
</dbReference>
<feature type="domain" description="UBX" evidence="2">
    <location>
        <begin position="422"/>
        <end position="492"/>
    </location>
</feature>
<evidence type="ECO:0000313" key="3">
    <source>
        <dbReference type="EMBL" id="KAH9595907.1"/>
    </source>
</evidence>
<dbReference type="PANTHER" id="PTHR23322">
    <property type="entry name" value="FAS-ASSOCIATED PROTEIN"/>
    <property type="match status" value="1"/>
</dbReference>
<dbReference type="RefSeq" id="XP_051074712.1">
    <property type="nucleotide sequence ID" value="XM_051209271.1"/>
</dbReference>
<dbReference type="SUPFAM" id="SSF54236">
    <property type="entry name" value="Ubiquitin-like"/>
    <property type="match status" value="1"/>
</dbReference>
<dbReference type="InterPro" id="IPR006577">
    <property type="entry name" value="UAS"/>
</dbReference>
<organism evidence="3 4">
    <name type="scientific">Schistosoma haematobium</name>
    <name type="common">Blood fluke</name>
    <dbReference type="NCBI Taxonomy" id="6185"/>
    <lineage>
        <taxon>Eukaryota</taxon>
        <taxon>Metazoa</taxon>
        <taxon>Spiralia</taxon>
        <taxon>Lophotrochozoa</taxon>
        <taxon>Platyhelminthes</taxon>
        <taxon>Trematoda</taxon>
        <taxon>Digenea</taxon>
        <taxon>Strigeidida</taxon>
        <taxon>Schistosomatoidea</taxon>
        <taxon>Schistosomatidae</taxon>
        <taxon>Schistosoma</taxon>
    </lineage>
</organism>
<dbReference type="Proteomes" id="UP000471633">
    <property type="component" value="Unassembled WGS sequence"/>
</dbReference>
<dbReference type="Gene3D" id="3.10.20.90">
    <property type="entry name" value="Phosphatidylinositol 3-kinase Catalytic Subunit, Chain A, domain 1"/>
    <property type="match status" value="1"/>
</dbReference>
<dbReference type="GO" id="GO:0043130">
    <property type="term" value="F:ubiquitin binding"/>
    <property type="evidence" value="ECO:0007669"/>
    <property type="project" value="TreeGrafter"/>
</dbReference>
<accession>A0A922S6Q6</accession>
<evidence type="ECO:0000256" key="1">
    <source>
        <dbReference type="ARBA" id="ARBA00023054"/>
    </source>
</evidence>
<gene>
    <name evidence="3" type="primary">FAF2</name>
    <name evidence="3" type="ORF">MS3_00001779</name>
</gene>
<reference evidence="3" key="4">
    <citation type="journal article" date="2022" name="PLoS Pathog.">
        <title>Chromosome-level genome of Schistosoma haematobium underpins genome-wide explorations of molecular variation.</title>
        <authorList>
            <person name="Stroehlein A.J."/>
            <person name="Korhonen P.K."/>
            <person name="Lee V.V."/>
            <person name="Ralph S.A."/>
            <person name="Mentink-Kane M."/>
            <person name="You H."/>
            <person name="McManus D.P."/>
            <person name="Tchuente L.T."/>
            <person name="Stothard J.R."/>
            <person name="Kaur P."/>
            <person name="Dudchenko O."/>
            <person name="Aiden E.L."/>
            <person name="Yang B."/>
            <person name="Yang H."/>
            <person name="Emery A.M."/>
            <person name="Webster B.L."/>
            <person name="Brindley P.J."/>
            <person name="Rollinson D."/>
            <person name="Chang B.C.H."/>
            <person name="Gasser R.B."/>
            <person name="Young N.D."/>
        </authorList>
    </citation>
    <scope>NUCLEOTIDE SEQUENCE</scope>
</reference>
<dbReference type="SMART" id="SM00594">
    <property type="entry name" value="UAS"/>
    <property type="match status" value="1"/>
</dbReference>
<dbReference type="InterPro" id="IPR029071">
    <property type="entry name" value="Ubiquitin-like_domsf"/>
</dbReference>
<dbReference type="CDD" id="cd16120">
    <property type="entry name" value="UBX_UBXN3B"/>
    <property type="match status" value="1"/>
</dbReference>
<dbReference type="InterPro" id="IPR001012">
    <property type="entry name" value="UBX_dom"/>
</dbReference>